<sequence length="192" mass="20601">MTFKYLVLCLLSGARLASALPASKIAGSADIKHVIKHTHEDSYYHGDLASIYPRASGCSPLTLEQLKQLPGWSKIQQYAPDTYGGGGVNIVVNPSEYPDRPAVVCLKAGVVPIQVQGAPSCTSTSSQMDNFSTTASDQTTQTITYNVADGQKCLGTITTKTGNVQGKGSVVTGYVWFNFDDAVCTNFIIQRW</sequence>
<reference evidence="3" key="1">
    <citation type="journal article" date="2014" name="Proc. Natl. Acad. Sci. U.S.A.">
        <title>Extensive sampling of basidiomycete genomes demonstrates inadequacy of the white-rot/brown-rot paradigm for wood decay fungi.</title>
        <authorList>
            <person name="Riley R."/>
            <person name="Salamov A.A."/>
            <person name="Brown D.W."/>
            <person name="Nagy L.G."/>
            <person name="Floudas D."/>
            <person name="Held B.W."/>
            <person name="Levasseur A."/>
            <person name="Lombard V."/>
            <person name="Morin E."/>
            <person name="Otillar R."/>
            <person name="Lindquist E.A."/>
            <person name="Sun H."/>
            <person name="LaButti K.M."/>
            <person name="Schmutz J."/>
            <person name="Jabbour D."/>
            <person name="Luo H."/>
            <person name="Baker S.E."/>
            <person name="Pisabarro A.G."/>
            <person name="Walton J.D."/>
            <person name="Blanchette R.A."/>
            <person name="Henrissat B."/>
            <person name="Martin F."/>
            <person name="Cullen D."/>
            <person name="Hibbett D.S."/>
            <person name="Grigoriev I.V."/>
        </authorList>
    </citation>
    <scope>NUCLEOTIDE SEQUENCE [LARGE SCALE GENOMIC DNA]</scope>
    <source>
        <strain evidence="3">CBS 339.88</strain>
    </source>
</reference>
<evidence type="ECO:0000313" key="2">
    <source>
        <dbReference type="EMBL" id="KDR65679.1"/>
    </source>
</evidence>
<dbReference type="EMBL" id="KL142436">
    <property type="protein sequence ID" value="KDR65679.1"/>
    <property type="molecule type" value="Genomic_DNA"/>
</dbReference>
<dbReference type="OrthoDB" id="3010635at2759"/>
<evidence type="ECO:0000256" key="1">
    <source>
        <dbReference type="SAM" id="SignalP"/>
    </source>
</evidence>
<gene>
    <name evidence="2" type="ORF">GALMADRAFT_273898</name>
</gene>
<organism evidence="2 3">
    <name type="scientific">Galerina marginata (strain CBS 339.88)</name>
    <dbReference type="NCBI Taxonomy" id="685588"/>
    <lineage>
        <taxon>Eukaryota</taxon>
        <taxon>Fungi</taxon>
        <taxon>Dikarya</taxon>
        <taxon>Basidiomycota</taxon>
        <taxon>Agaricomycotina</taxon>
        <taxon>Agaricomycetes</taxon>
        <taxon>Agaricomycetidae</taxon>
        <taxon>Agaricales</taxon>
        <taxon>Agaricineae</taxon>
        <taxon>Strophariaceae</taxon>
        <taxon>Galerina</taxon>
    </lineage>
</organism>
<feature type="chain" id="PRO_5001648347" description="Secreted protein" evidence="1">
    <location>
        <begin position="20"/>
        <end position="192"/>
    </location>
</feature>
<dbReference type="AlphaFoldDB" id="A0A067SD52"/>
<feature type="signal peptide" evidence="1">
    <location>
        <begin position="1"/>
        <end position="19"/>
    </location>
</feature>
<proteinExistence type="predicted"/>
<accession>A0A067SD52</accession>
<dbReference type="HOGENOM" id="CLU_1415273_0_0_1"/>
<evidence type="ECO:0008006" key="4">
    <source>
        <dbReference type="Google" id="ProtNLM"/>
    </source>
</evidence>
<dbReference type="STRING" id="685588.A0A067SD52"/>
<protein>
    <recommendedName>
        <fullName evidence="4">Secreted protein</fullName>
    </recommendedName>
</protein>
<keyword evidence="3" id="KW-1185">Reference proteome</keyword>
<evidence type="ECO:0000313" key="3">
    <source>
        <dbReference type="Proteomes" id="UP000027222"/>
    </source>
</evidence>
<keyword evidence="1" id="KW-0732">Signal</keyword>
<name>A0A067SD52_GALM3</name>
<dbReference type="Proteomes" id="UP000027222">
    <property type="component" value="Unassembled WGS sequence"/>
</dbReference>